<feature type="region of interest" description="Disordered" evidence="1">
    <location>
        <begin position="1"/>
        <end position="73"/>
    </location>
</feature>
<evidence type="ECO:0000256" key="1">
    <source>
        <dbReference type="SAM" id="MobiDB-lite"/>
    </source>
</evidence>
<dbReference type="EMBL" id="BMYZ01000001">
    <property type="protein sequence ID" value="GGY71988.1"/>
    <property type="molecule type" value="Genomic_DNA"/>
</dbReference>
<evidence type="ECO:0008006" key="4">
    <source>
        <dbReference type="Google" id="ProtNLM"/>
    </source>
</evidence>
<comment type="caution">
    <text evidence="2">The sequence shown here is derived from an EMBL/GenBank/DDBJ whole genome shotgun (WGS) entry which is preliminary data.</text>
</comment>
<proteinExistence type="predicted"/>
<sequence>MNRSHEFGLTNTHQPMDRHSSPKRSQVTRRMQSILHDKRSVQLSEQTPEELEQARREGDLDAPLREHSLPSDSQVKAIWQEQIEKAKMVRGRLTEDDLLKSQGQIERLSGLVQERYAISRAEADKQVAAFLRKRHS</sequence>
<organism evidence="2 3">
    <name type="scientific">Cellvibrio zantedeschiae</name>
    <dbReference type="NCBI Taxonomy" id="1237077"/>
    <lineage>
        <taxon>Bacteria</taxon>
        <taxon>Pseudomonadati</taxon>
        <taxon>Pseudomonadota</taxon>
        <taxon>Gammaproteobacteria</taxon>
        <taxon>Cellvibrionales</taxon>
        <taxon>Cellvibrionaceae</taxon>
        <taxon>Cellvibrio</taxon>
    </lineage>
</organism>
<evidence type="ECO:0000313" key="3">
    <source>
        <dbReference type="Proteomes" id="UP000619761"/>
    </source>
</evidence>
<reference evidence="3" key="1">
    <citation type="journal article" date="2019" name="Int. J. Syst. Evol. Microbiol.">
        <title>The Global Catalogue of Microorganisms (GCM) 10K type strain sequencing project: providing services to taxonomists for standard genome sequencing and annotation.</title>
        <authorList>
            <consortium name="The Broad Institute Genomics Platform"/>
            <consortium name="The Broad Institute Genome Sequencing Center for Infectious Disease"/>
            <person name="Wu L."/>
            <person name="Ma J."/>
        </authorList>
    </citation>
    <scope>NUCLEOTIDE SEQUENCE [LARGE SCALE GENOMIC DNA]</scope>
    <source>
        <strain evidence="3">KCTC 32239</strain>
    </source>
</reference>
<protein>
    <recommendedName>
        <fullName evidence="4">Anti-sigma-28 factor FlgM C-terminal domain-containing protein</fullName>
    </recommendedName>
</protein>
<keyword evidence="3" id="KW-1185">Reference proteome</keyword>
<feature type="compositionally biased region" description="Basic and acidic residues" evidence="1">
    <location>
        <begin position="52"/>
        <end position="69"/>
    </location>
</feature>
<name>A0ABQ3B3E7_9GAMM</name>
<dbReference type="Gene3D" id="1.10.1470.10">
    <property type="entry name" value="YjbJ"/>
    <property type="match status" value="1"/>
</dbReference>
<accession>A0ABQ3B3E7</accession>
<evidence type="ECO:0000313" key="2">
    <source>
        <dbReference type="EMBL" id="GGY71988.1"/>
    </source>
</evidence>
<dbReference type="SUPFAM" id="SSF69047">
    <property type="entry name" value="Hypothetical protein YjbJ"/>
    <property type="match status" value="1"/>
</dbReference>
<dbReference type="Proteomes" id="UP000619761">
    <property type="component" value="Unassembled WGS sequence"/>
</dbReference>
<dbReference type="RefSeq" id="WP_229837726.1">
    <property type="nucleotide sequence ID" value="NZ_BMYZ01000001.1"/>
</dbReference>
<dbReference type="InterPro" id="IPR036629">
    <property type="entry name" value="YjbJ_sf"/>
</dbReference>
<gene>
    <name evidence="2" type="ORF">GCM10011613_16130</name>
</gene>